<dbReference type="Proteomes" id="UP001234297">
    <property type="component" value="Chromosome 5"/>
</dbReference>
<dbReference type="EMBL" id="CM056813">
    <property type="protein sequence ID" value="KAJ8641144.1"/>
    <property type="molecule type" value="Genomic_DNA"/>
</dbReference>
<evidence type="ECO:0000313" key="2">
    <source>
        <dbReference type="Proteomes" id="UP001234297"/>
    </source>
</evidence>
<accession>A0ACC2M740</accession>
<organism evidence="1 2">
    <name type="scientific">Persea americana</name>
    <name type="common">Avocado</name>
    <dbReference type="NCBI Taxonomy" id="3435"/>
    <lineage>
        <taxon>Eukaryota</taxon>
        <taxon>Viridiplantae</taxon>
        <taxon>Streptophyta</taxon>
        <taxon>Embryophyta</taxon>
        <taxon>Tracheophyta</taxon>
        <taxon>Spermatophyta</taxon>
        <taxon>Magnoliopsida</taxon>
        <taxon>Magnoliidae</taxon>
        <taxon>Laurales</taxon>
        <taxon>Lauraceae</taxon>
        <taxon>Persea</taxon>
    </lineage>
</organism>
<evidence type="ECO:0000313" key="1">
    <source>
        <dbReference type="EMBL" id="KAJ8641144.1"/>
    </source>
</evidence>
<proteinExistence type="predicted"/>
<name>A0ACC2M740_PERAE</name>
<protein>
    <submittedName>
        <fullName evidence="1">Uncharacterized protein</fullName>
    </submittedName>
</protein>
<sequence length="84" mass="8993">MFGVSGVSRAELPMRVMTRHTRGSACRAGLHIGTGPKSGLNGGLCPKKENTEIANGQPTEIHLSLFPYTILFSLILLECLLGIL</sequence>
<keyword evidence="2" id="KW-1185">Reference proteome</keyword>
<gene>
    <name evidence="1" type="ORF">MRB53_017838</name>
</gene>
<reference evidence="1 2" key="1">
    <citation type="journal article" date="2022" name="Hortic Res">
        <title>A haplotype resolved chromosomal level avocado genome allows analysis of novel avocado genes.</title>
        <authorList>
            <person name="Nath O."/>
            <person name="Fletcher S.J."/>
            <person name="Hayward A."/>
            <person name="Shaw L.M."/>
            <person name="Masouleh A.K."/>
            <person name="Furtado A."/>
            <person name="Henry R.J."/>
            <person name="Mitter N."/>
        </authorList>
    </citation>
    <scope>NUCLEOTIDE SEQUENCE [LARGE SCALE GENOMIC DNA]</scope>
    <source>
        <strain evidence="2">cv. Hass</strain>
    </source>
</reference>
<comment type="caution">
    <text evidence="1">The sequence shown here is derived from an EMBL/GenBank/DDBJ whole genome shotgun (WGS) entry which is preliminary data.</text>
</comment>